<keyword evidence="4 6" id="KW-1133">Transmembrane helix</keyword>
<feature type="transmembrane region" description="Helical" evidence="6">
    <location>
        <begin position="794"/>
        <end position="816"/>
    </location>
</feature>
<evidence type="ECO:0000256" key="5">
    <source>
        <dbReference type="ARBA" id="ARBA00023136"/>
    </source>
</evidence>
<evidence type="ECO:0000259" key="7">
    <source>
        <dbReference type="Pfam" id="PF02687"/>
    </source>
</evidence>
<feature type="transmembrane region" description="Helical" evidence="6">
    <location>
        <begin position="303"/>
        <end position="324"/>
    </location>
</feature>
<feature type="domain" description="MacB-like periplasmic core" evidence="8">
    <location>
        <begin position="549"/>
        <end position="661"/>
    </location>
</feature>
<evidence type="ECO:0000256" key="6">
    <source>
        <dbReference type="SAM" id="Phobius"/>
    </source>
</evidence>
<keyword evidence="5 6" id="KW-0472">Membrane</keyword>
<feature type="transmembrane region" description="Helical" evidence="6">
    <location>
        <begin position="754"/>
        <end position="782"/>
    </location>
</feature>
<protein>
    <submittedName>
        <fullName evidence="9">ABC transporter permease</fullName>
    </submittedName>
</protein>
<name>A0AAW7XAD4_9GAMM</name>
<dbReference type="GO" id="GO:0005886">
    <property type="term" value="C:plasma membrane"/>
    <property type="evidence" value="ECO:0007669"/>
    <property type="project" value="UniProtKB-SubCell"/>
</dbReference>
<feature type="transmembrane region" description="Helical" evidence="6">
    <location>
        <begin position="17"/>
        <end position="41"/>
    </location>
</feature>
<evidence type="ECO:0000256" key="2">
    <source>
        <dbReference type="ARBA" id="ARBA00022475"/>
    </source>
</evidence>
<dbReference type="Pfam" id="PF02687">
    <property type="entry name" value="FtsX"/>
    <property type="match status" value="2"/>
</dbReference>
<feature type="transmembrane region" description="Helical" evidence="6">
    <location>
        <begin position="361"/>
        <end position="381"/>
    </location>
</feature>
<evidence type="ECO:0000256" key="4">
    <source>
        <dbReference type="ARBA" id="ARBA00022989"/>
    </source>
</evidence>
<feature type="transmembrane region" description="Helical" evidence="6">
    <location>
        <begin position="447"/>
        <end position="469"/>
    </location>
</feature>
<keyword evidence="3 6" id="KW-0812">Transmembrane</keyword>
<dbReference type="InterPro" id="IPR003838">
    <property type="entry name" value="ABC3_permease_C"/>
</dbReference>
<feature type="transmembrane region" description="Helical" evidence="6">
    <location>
        <begin position="393"/>
        <end position="417"/>
    </location>
</feature>
<evidence type="ECO:0000256" key="3">
    <source>
        <dbReference type="ARBA" id="ARBA00022692"/>
    </source>
</evidence>
<accession>A0AAW7XAD4</accession>
<sequence length="835" mass="92403">MFTHYCISAWRNVVKNALFSIINIFGLAVGLTSCILILLFVKAESGFDSWVPNSERIVRLHTAYMFPGQTDFLTVRSAGKMKDAITNYAPNHVEEATRIAPINFTVNRDKDAFSERIMFVDASFFDVFDLPFVHGDKENSFAKPLDLVVTERTAIKYFGSTDVIGKTLTICCIEDKTHNLAIAGVIKDFPNNSHFNLDFIVRIEPEIFKLYPNILDTFTSVNVYTYFKLMPNTKLEDFQQRIYQWVDNESPFYEKLLEHAAISESAKATDSVKHRVMPLENLHLDAKPYAGTMGDLSPMGDRVMINTFAVVALLIIVIASINFINLTTAKSSQRAKEVAMRKVLGASRSQVALQFLSEAVVLVYIALFFALAAVEVLLPIYSNAIGIEIQFSLLANPAMLLGFLLLTFVIALGAGIYPAMYLSRYMPGDILQSSKGAESGASANVRFALVIFQFAISIFLLVCTGFIYAQTMYANAIDVGYTHNNKLVLDVGASGDNKARLRQEMLGLNAVTSVVFSSEVPSQDNENNTSFTLIDDGLAKVASQTQLLNHHSMGYGFFEAYNIKPLAGRLFSEAYGSDAMSYNSEEATNGGSAILNESAVKKFGFESGEQAIGSTLFVDAWGGHNLTIIGVIPDVYFRSVKFSIRPSVYMLNPKRLNWATVSYTNTNVPQLITAIEKVWASTVPMQPVHITFLNEMMAAQYKSEQIQAKLFSTFSFLAILIACLGLYGLAAFTAERRAKEIGIRKVMGAGVRDIVILLVWQFSRPVLLANLIAWPIAIYAMANWLQGFTYRLELYWVLPICVVAGILSLIVAWLTVGGNAAKVANANPIKALRCE</sequence>
<gene>
    <name evidence="9" type="ORF">Q4521_13055</name>
</gene>
<evidence type="ECO:0000256" key="1">
    <source>
        <dbReference type="ARBA" id="ARBA00004651"/>
    </source>
</evidence>
<dbReference type="PANTHER" id="PTHR30572:SF18">
    <property type="entry name" value="ABC-TYPE MACROLIDE FAMILY EXPORT SYSTEM PERMEASE COMPONENT 2"/>
    <property type="match status" value="1"/>
</dbReference>
<organism evidence="9 10">
    <name type="scientific">Saccharophagus degradans</name>
    <dbReference type="NCBI Taxonomy" id="86304"/>
    <lineage>
        <taxon>Bacteria</taxon>
        <taxon>Pseudomonadati</taxon>
        <taxon>Pseudomonadota</taxon>
        <taxon>Gammaproteobacteria</taxon>
        <taxon>Cellvibrionales</taxon>
        <taxon>Cellvibrionaceae</taxon>
        <taxon>Saccharophagus</taxon>
    </lineage>
</organism>
<feature type="domain" description="ABC3 transporter permease C-terminal" evidence="7">
    <location>
        <begin position="310"/>
        <end position="424"/>
    </location>
</feature>
<reference evidence="9" key="1">
    <citation type="submission" date="2023-07" db="EMBL/GenBank/DDBJ databases">
        <title>Genome content predicts the carbon catabolic preferences of heterotrophic bacteria.</title>
        <authorList>
            <person name="Gralka M."/>
        </authorList>
    </citation>
    <scope>NUCLEOTIDE SEQUENCE</scope>
    <source>
        <strain evidence="9">I3M17_2</strain>
    </source>
</reference>
<dbReference type="InterPro" id="IPR050250">
    <property type="entry name" value="Macrolide_Exporter_MacB"/>
</dbReference>
<evidence type="ECO:0000259" key="8">
    <source>
        <dbReference type="Pfam" id="PF12704"/>
    </source>
</evidence>
<proteinExistence type="predicted"/>
<dbReference type="PANTHER" id="PTHR30572">
    <property type="entry name" value="MEMBRANE COMPONENT OF TRANSPORTER-RELATED"/>
    <property type="match status" value="1"/>
</dbReference>
<dbReference type="Pfam" id="PF12704">
    <property type="entry name" value="MacB_PCD"/>
    <property type="match status" value="2"/>
</dbReference>
<keyword evidence="2" id="KW-1003">Cell membrane</keyword>
<dbReference type="RefSeq" id="WP_303493085.1">
    <property type="nucleotide sequence ID" value="NZ_JAUOPB010000009.1"/>
</dbReference>
<evidence type="ECO:0000313" key="10">
    <source>
        <dbReference type="Proteomes" id="UP001169760"/>
    </source>
</evidence>
<dbReference type="EMBL" id="JAUOPB010000009">
    <property type="protein sequence ID" value="MDO6423402.1"/>
    <property type="molecule type" value="Genomic_DNA"/>
</dbReference>
<feature type="domain" description="ABC3 transporter permease C-terminal" evidence="7">
    <location>
        <begin position="713"/>
        <end position="828"/>
    </location>
</feature>
<comment type="subcellular location">
    <subcellularLocation>
        <location evidence="1">Cell membrane</location>
        <topology evidence="1">Multi-pass membrane protein</topology>
    </subcellularLocation>
</comment>
<comment type="caution">
    <text evidence="9">The sequence shown here is derived from an EMBL/GenBank/DDBJ whole genome shotgun (WGS) entry which is preliminary data.</text>
</comment>
<dbReference type="AlphaFoldDB" id="A0AAW7XAD4"/>
<dbReference type="InterPro" id="IPR025857">
    <property type="entry name" value="MacB_PCD"/>
</dbReference>
<dbReference type="Proteomes" id="UP001169760">
    <property type="component" value="Unassembled WGS sequence"/>
</dbReference>
<evidence type="ECO:0000313" key="9">
    <source>
        <dbReference type="EMBL" id="MDO6423402.1"/>
    </source>
</evidence>
<feature type="domain" description="MacB-like periplasmic core" evidence="8">
    <location>
        <begin position="20"/>
        <end position="242"/>
    </location>
</feature>
<dbReference type="GO" id="GO:0022857">
    <property type="term" value="F:transmembrane transporter activity"/>
    <property type="evidence" value="ECO:0007669"/>
    <property type="project" value="TreeGrafter"/>
</dbReference>
<feature type="transmembrane region" description="Helical" evidence="6">
    <location>
        <begin position="710"/>
        <end position="734"/>
    </location>
</feature>